<dbReference type="SMART" id="SM00178">
    <property type="entry name" value="SAR"/>
    <property type="match status" value="1"/>
</dbReference>
<protein>
    <recommendedName>
        <fullName evidence="11">ADP-ribosylation factor-like protein 5</fullName>
    </recommendedName>
</protein>
<evidence type="ECO:0000256" key="7">
    <source>
        <dbReference type="RuleBase" id="RU003925"/>
    </source>
</evidence>
<evidence type="ECO:0000256" key="8">
    <source>
        <dbReference type="SAM" id="SignalP"/>
    </source>
</evidence>
<name>A0ABR0VVL2_REHGL</name>
<comment type="caution">
    <text evidence="9">The sequence shown here is derived from an EMBL/GenBank/DDBJ whole genome shotgun (WGS) entry which is preliminary data.</text>
</comment>
<feature type="chain" id="PRO_5047442808" description="ADP-ribosylation factor-like protein 5" evidence="8">
    <location>
        <begin position="19"/>
        <end position="218"/>
    </location>
</feature>
<dbReference type="InterPro" id="IPR005225">
    <property type="entry name" value="Small_GTP-bd"/>
</dbReference>
<comment type="similarity">
    <text evidence="1 7">Belongs to the small GTPase superfamily. Arf family.</text>
</comment>
<organism evidence="9 10">
    <name type="scientific">Rehmannia glutinosa</name>
    <name type="common">Chinese foxglove</name>
    <dbReference type="NCBI Taxonomy" id="99300"/>
    <lineage>
        <taxon>Eukaryota</taxon>
        <taxon>Viridiplantae</taxon>
        <taxon>Streptophyta</taxon>
        <taxon>Embryophyta</taxon>
        <taxon>Tracheophyta</taxon>
        <taxon>Spermatophyta</taxon>
        <taxon>Magnoliopsida</taxon>
        <taxon>eudicotyledons</taxon>
        <taxon>Gunneridae</taxon>
        <taxon>Pentapetalae</taxon>
        <taxon>asterids</taxon>
        <taxon>lamiids</taxon>
        <taxon>Lamiales</taxon>
        <taxon>Orobanchaceae</taxon>
        <taxon>Rehmannieae</taxon>
        <taxon>Rehmannia</taxon>
    </lineage>
</organism>
<keyword evidence="5" id="KW-0653">Protein transport</keyword>
<dbReference type="Pfam" id="PF00025">
    <property type="entry name" value="Arf"/>
    <property type="match status" value="2"/>
</dbReference>
<keyword evidence="2" id="KW-0519">Myristate</keyword>
<evidence type="ECO:0000256" key="1">
    <source>
        <dbReference type="ARBA" id="ARBA00010290"/>
    </source>
</evidence>
<accession>A0ABR0VVL2</accession>
<keyword evidence="3 7" id="KW-0547">Nucleotide-binding</keyword>
<dbReference type="EMBL" id="JABTTQ020000686">
    <property type="protein sequence ID" value="KAK6138663.1"/>
    <property type="molecule type" value="Genomic_DNA"/>
</dbReference>
<evidence type="ECO:0000256" key="2">
    <source>
        <dbReference type="ARBA" id="ARBA00022707"/>
    </source>
</evidence>
<keyword evidence="2" id="KW-0449">Lipoprotein</keyword>
<gene>
    <name evidence="9" type="ORF">DH2020_027593</name>
</gene>
<dbReference type="Proteomes" id="UP001318860">
    <property type="component" value="Unassembled WGS sequence"/>
</dbReference>
<keyword evidence="5" id="KW-0813">Transport</keyword>
<dbReference type="SUPFAM" id="SSF52540">
    <property type="entry name" value="P-loop containing nucleoside triphosphate hydrolases"/>
    <property type="match status" value="1"/>
</dbReference>
<sequence>MGALMSKMWFMLFPAAEYKIVVVGLDNAGKTTTLYKLHLGEVVTTHPTVGSNVEELVYKNIRFEDWELVLYQRGLEISAYTADSILDPKSFLQYHTIVLEFVDMSVWDLGGQDRLRTSWATCYRGTHAVIVVIDSTDRARISIMKDELFSLLPHEDLQSAVILVFANKQDLQDAMTPAEITDALSLHSIKKHDWHIQACCAVTGEGLYDGFWVGSHRE</sequence>
<feature type="signal peptide" evidence="8">
    <location>
        <begin position="1"/>
        <end position="18"/>
    </location>
</feature>
<evidence type="ECO:0000256" key="5">
    <source>
        <dbReference type="ARBA" id="ARBA00022927"/>
    </source>
</evidence>
<dbReference type="InterPro" id="IPR024156">
    <property type="entry name" value="Small_GTPase_ARF"/>
</dbReference>
<reference evidence="9 10" key="1">
    <citation type="journal article" date="2021" name="Comput. Struct. Biotechnol. J.">
        <title>De novo genome assembly of the potent medicinal plant Rehmannia glutinosa using nanopore technology.</title>
        <authorList>
            <person name="Ma L."/>
            <person name="Dong C."/>
            <person name="Song C."/>
            <person name="Wang X."/>
            <person name="Zheng X."/>
            <person name="Niu Y."/>
            <person name="Chen S."/>
            <person name="Feng W."/>
        </authorList>
    </citation>
    <scope>NUCLEOTIDE SEQUENCE [LARGE SCALE GENOMIC DNA]</scope>
    <source>
        <strain evidence="9">DH-2019</strain>
    </source>
</reference>
<dbReference type="PROSITE" id="PS51417">
    <property type="entry name" value="ARF"/>
    <property type="match status" value="1"/>
</dbReference>
<dbReference type="PANTHER" id="PTHR11711">
    <property type="entry name" value="ADP RIBOSYLATION FACTOR-RELATED"/>
    <property type="match status" value="1"/>
</dbReference>
<keyword evidence="8" id="KW-0732">Signal</keyword>
<dbReference type="NCBIfam" id="TIGR00231">
    <property type="entry name" value="small_GTP"/>
    <property type="match status" value="1"/>
</dbReference>
<evidence type="ECO:0000256" key="4">
    <source>
        <dbReference type="ARBA" id="ARBA00022892"/>
    </source>
</evidence>
<keyword evidence="4" id="KW-0931">ER-Golgi transport</keyword>
<keyword evidence="6 7" id="KW-0342">GTP-binding</keyword>
<dbReference type="SMART" id="SM00177">
    <property type="entry name" value="ARF"/>
    <property type="match status" value="1"/>
</dbReference>
<evidence type="ECO:0000256" key="6">
    <source>
        <dbReference type="ARBA" id="ARBA00023134"/>
    </source>
</evidence>
<proteinExistence type="inferred from homology"/>
<evidence type="ECO:0000256" key="3">
    <source>
        <dbReference type="ARBA" id="ARBA00022741"/>
    </source>
</evidence>
<dbReference type="InterPro" id="IPR006689">
    <property type="entry name" value="Small_GTPase_ARF/SAR"/>
</dbReference>
<evidence type="ECO:0008006" key="11">
    <source>
        <dbReference type="Google" id="ProtNLM"/>
    </source>
</evidence>
<keyword evidence="10" id="KW-1185">Reference proteome</keyword>
<dbReference type="Gene3D" id="3.40.50.300">
    <property type="entry name" value="P-loop containing nucleotide triphosphate hydrolases"/>
    <property type="match status" value="2"/>
</dbReference>
<evidence type="ECO:0000313" key="9">
    <source>
        <dbReference type="EMBL" id="KAK6138663.1"/>
    </source>
</evidence>
<dbReference type="InterPro" id="IPR027417">
    <property type="entry name" value="P-loop_NTPase"/>
</dbReference>
<dbReference type="PRINTS" id="PR00328">
    <property type="entry name" value="SAR1GTPBP"/>
</dbReference>
<evidence type="ECO:0000313" key="10">
    <source>
        <dbReference type="Proteomes" id="UP001318860"/>
    </source>
</evidence>